<gene>
    <name evidence="1" type="ORF">CDAR_204141</name>
</gene>
<dbReference type="EMBL" id="BPLQ01004681">
    <property type="protein sequence ID" value="GIY09804.1"/>
    <property type="molecule type" value="Genomic_DNA"/>
</dbReference>
<evidence type="ECO:0000313" key="2">
    <source>
        <dbReference type="Proteomes" id="UP001054837"/>
    </source>
</evidence>
<organism evidence="1 2">
    <name type="scientific">Caerostris darwini</name>
    <dbReference type="NCBI Taxonomy" id="1538125"/>
    <lineage>
        <taxon>Eukaryota</taxon>
        <taxon>Metazoa</taxon>
        <taxon>Ecdysozoa</taxon>
        <taxon>Arthropoda</taxon>
        <taxon>Chelicerata</taxon>
        <taxon>Arachnida</taxon>
        <taxon>Araneae</taxon>
        <taxon>Araneomorphae</taxon>
        <taxon>Entelegynae</taxon>
        <taxon>Araneoidea</taxon>
        <taxon>Araneidae</taxon>
        <taxon>Caerostris</taxon>
    </lineage>
</organism>
<sequence length="100" mass="11581">MSSREVSSKTDQRSIIDRSQHDDKCFRYCRRFSSLPFVSDLILPRKPPWLNPNLSPQLCPLSGKSKYEIIMWQEVNFVIIARCLHQGMGVKYLPVPWGGV</sequence>
<reference evidence="1 2" key="1">
    <citation type="submission" date="2021-06" db="EMBL/GenBank/DDBJ databases">
        <title>Caerostris darwini draft genome.</title>
        <authorList>
            <person name="Kono N."/>
            <person name="Arakawa K."/>
        </authorList>
    </citation>
    <scope>NUCLEOTIDE SEQUENCE [LARGE SCALE GENOMIC DNA]</scope>
</reference>
<name>A0AAV4QNF9_9ARAC</name>
<accession>A0AAV4QNF9</accession>
<dbReference type="AlphaFoldDB" id="A0AAV4QNF9"/>
<keyword evidence="2" id="KW-1185">Reference proteome</keyword>
<dbReference type="Proteomes" id="UP001054837">
    <property type="component" value="Unassembled WGS sequence"/>
</dbReference>
<comment type="caution">
    <text evidence="1">The sequence shown here is derived from an EMBL/GenBank/DDBJ whole genome shotgun (WGS) entry which is preliminary data.</text>
</comment>
<evidence type="ECO:0000313" key="1">
    <source>
        <dbReference type="EMBL" id="GIY09804.1"/>
    </source>
</evidence>
<protein>
    <submittedName>
        <fullName evidence="1">Uncharacterized protein</fullName>
    </submittedName>
</protein>
<proteinExistence type="predicted"/>